<dbReference type="Proteomes" id="UP000612893">
    <property type="component" value="Unassembled WGS sequence"/>
</dbReference>
<feature type="domain" description="Response regulatory" evidence="6">
    <location>
        <begin position="15"/>
        <end position="129"/>
    </location>
</feature>
<dbReference type="SUPFAM" id="SSF52172">
    <property type="entry name" value="CheY-like"/>
    <property type="match status" value="1"/>
</dbReference>
<accession>A0A934NA52</accession>
<comment type="caution">
    <text evidence="4">Lacks conserved residue(s) required for the propagation of feature annotation.</text>
</comment>
<dbReference type="GO" id="GO:0032993">
    <property type="term" value="C:protein-DNA complex"/>
    <property type="evidence" value="ECO:0007669"/>
    <property type="project" value="TreeGrafter"/>
</dbReference>
<keyword evidence="1" id="KW-0597">Phosphoprotein</keyword>
<dbReference type="Pfam" id="PF00486">
    <property type="entry name" value="Trans_reg_C"/>
    <property type="match status" value="1"/>
</dbReference>
<keyword evidence="9" id="KW-1185">Reference proteome</keyword>
<keyword evidence="2" id="KW-0902">Two-component regulatory system</keyword>
<evidence type="ECO:0000256" key="5">
    <source>
        <dbReference type="PROSITE-ProRule" id="PRU01091"/>
    </source>
</evidence>
<dbReference type="EMBL" id="JAEKNR010000151">
    <property type="protein sequence ID" value="MBJ7599404.1"/>
    <property type="molecule type" value="Genomic_DNA"/>
</dbReference>
<dbReference type="AlphaFoldDB" id="A0A934NA52"/>
<dbReference type="GO" id="GO:0005829">
    <property type="term" value="C:cytosol"/>
    <property type="evidence" value="ECO:0007669"/>
    <property type="project" value="TreeGrafter"/>
</dbReference>
<evidence type="ECO:0000256" key="1">
    <source>
        <dbReference type="ARBA" id="ARBA00022553"/>
    </source>
</evidence>
<dbReference type="PROSITE" id="PS50110">
    <property type="entry name" value="RESPONSE_REGULATORY"/>
    <property type="match status" value="1"/>
</dbReference>
<proteinExistence type="predicted"/>
<dbReference type="Gene3D" id="3.40.50.2300">
    <property type="match status" value="1"/>
</dbReference>
<evidence type="ECO:0000259" key="7">
    <source>
        <dbReference type="PROSITE" id="PS51755"/>
    </source>
</evidence>
<evidence type="ECO:0000256" key="2">
    <source>
        <dbReference type="ARBA" id="ARBA00023012"/>
    </source>
</evidence>
<dbReference type="InterPro" id="IPR039420">
    <property type="entry name" value="WalR-like"/>
</dbReference>
<dbReference type="PANTHER" id="PTHR48111">
    <property type="entry name" value="REGULATOR OF RPOS"/>
    <property type="match status" value="1"/>
</dbReference>
<dbReference type="GO" id="GO:0006355">
    <property type="term" value="P:regulation of DNA-templated transcription"/>
    <property type="evidence" value="ECO:0007669"/>
    <property type="project" value="InterPro"/>
</dbReference>
<feature type="DNA-binding region" description="OmpR/PhoB-type" evidence="5">
    <location>
        <begin position="141"/>
        <end position="242"/>
    </location>
</feature>
<dbReference type="Gene3D" id="1.10.10.10">
    <property type="entry name" value="Winged helix-like DNA-binding domain superfamily/Winged helix DNA-binding domain"/>
    <property type="match status" value="1"/>
</dbReference>
<dbReference type="InterPro" id="IPR001789">
    <property type="entry name" value="Sig_transdc_resp-reg_receiver"/>
</dbReference>
<dbReference type="Gene3D" id="6.10.250.690">
    <property type="match status" value="1"/>
</dbReference>
<dbReference type="RefSeq" id="WP_338202895.1">
    <property type="nucleotide sequence ID" value="NZ_JAEKNR010000151.1"/>
</dbReference>
<dbReference type="SMART" id="SM00862">
    <property type="entry name" value="Trans_reg_C"/>
    <property type="match status" value="1"/>
</dbReference>
<name>A0A934NA52_9BACT</name>
<dbReference type="FunFam" id="1.10.10.10:FF:000018">
    <property type="entry name" value="DNA-binding response regulator ResD"/>
    <property type="match status" value="1"/>
</dbReference>
<dbReference type="InterPro" id="IPR011006">
    <property type="entry name" value="CheY-like_superfamily"/>
</dbReference>
<evidence type="ECO:0000256" key="4">
    <source>
        <dbReference type="PROSITE-ProRule" id="PRU00169"/>
    </source>
</evidence>
<dbReference type="GO" id="GO:0000976">
    <property type="term" value="F:transcription cis-regulatory region binding"/>
    <property type="evidence" value="ECO:0007669"/>
    <property type="project" value="TreeGrafter"/>
</dbReference>
<dbReference type="Pfam" id="PF00072">
    <property type="entry name" value="Response_reg"/>
    <property type="match status" value="1"/>
</dbReference>
<keyword evidence="3 5" id="KW-0238">DNA-binding</keyword>
<dbReference type="GO" id="GO:0000156">
    <property type="term" value="F:phosphorelay response regulator activity"/>
    <property type="evidence" value="ECO:0007669"/>
    <property type="project" value="TreeGrafter"/>
</dbReference>
<dbReference type="PROSITE" id="PS51755">
    <property type="entry name" value="OMPR_PHOB"/>
    <property type="match status" value="1"/>
</dbReference>
<dbReference type="CDD" id="cd17574">
    <property type="entry name" value="REC_OmpR"/>
    <property type="match status" value="1"/>
</dbReference>
<feature type="domain" description="OmpR/PhoB-type" evidence="7">
    <location>
        <begin position="141"/>
        <end position="242"/>
    </location>
</feature>
<reference evidence="8" key="1">
    <citation type="submission" date="2020-10" db="EMBL/GenBank/DDBJ databases">
        <title>Ca. Dormibacterota MAGs.</title>
        <authorList>
            <person name="Montgomery K."/>
        </authorList>
    </citation>
    <scope>NUCLEOTIDE SEQUENCE [LARGE SCALE GENOMIC DNA]</scope>
    <source>
        <strain evidence="8">SC8812_S17_10</strain>
    </source>
</reference>
<evidence type="ECO:0000313" key="8">
    <source>
        <dbReference type="EMBL" id="MBJ7599404.1"/>
    </source>
</evidence>
<dbReference type="InterPro" id="IPR036388">
    <property type="entry name" value="WH-like_DNA-bd_sf"/>
</dbReference>
<protein>
    <submittedName>
        <fullName evidence="8">Response regulator transcription factor</fullName>
    </submittedName>
</protein>
<gene>
    <name evidence="8" type="ORF">JF922_15170</name>
</gene>
<sequence>MKDGHHPGADGQSRKVMIVDPDPATRREVRQACEQDGFQVLEADSGDAALTSFPSTRPSVVLLEVALPDQAGFDVCRELRKLDPAVAIVMISARSDEVDVVVGLEVGADDYVLKPLRLRELTARIAATLRRVRPEPLETGGGRLEFKDLVVDMNERRVVRKGNEIVLTHTEFDLLALLAVNAGKVLSRERMLHSVWGYQYPVEIETRVIDVHIRNLRRKVEEEPSRPFYILAVPGIGYRFTNARPEG</sequence>
<evidence type="ECO:0000313" key="9">
    <source>
        <dbReference type="Proteomes" id="UP000612893"/>
    </source>
</evidence>
<evidence type="ECO:0000256" key="3">
    <source>
        <dbReference type="ARBA" id="ARBA00023125"/>
    </source>
</evidence>
<comment type="caution">
    <text evidence="8">The sequence shown here is derived from an EMBL/GenBank/DDBJ whole genome shotgun (WGS) entry which is preliminary data.</text>
</comment>
<organism evidence="8 9">
    <name type="scientific">Candidatus Nephthysia bennettiae</name>
    <dbReference type="NCBI Taxonomy" id="3127016"/>
    <lineage>
        <taxon>Bacteria</taxon>
        <taxon>Bacillati</taxon>
        <taxon>Candidatus Dormiibacterota</taxon>
        <taxon>Candidatus Dormibacteria</taxon>
        <taxon>Candidatus Dormibacterales</taxon>
        <taxon>Candidatus Dormibacteraceae</taxon>
        <taxon>Candidatus Nephthysia</taxon>
    </lineage>
</organism>
<dbReference type="PANTHER" id="PTHR48111:SF40">
    <property type="entry name" value="PHOSPHATE REGULON TRANSCRIPTIONAL REGULATORY PROTEIN PHOB"/>
    <property type="match status" value="1"/>
</dbReference>
<dbReference type="SMART" id="SM00448">
    <property type="entry name" value="REC"/>
    <property type="match status" value="1"/>
</dbReference>
<evidence type="ECO:0000259" key="6">
    <source>
        <dbReference type="PROSITE" id="PS50110"/>
    </source>
</evidence>
<dbReference type="CDD" id="cd00383">
    <property type="entry name" value="trans_reg_C"/>
    <property type="match status" value="1"/>
</dbReference>
<dbReference type="InterPro" id="IPR001867">
    <property type="entry name" value="OmpR/PhoB-type_DNA-bd"/>
</dbReference>